<feature type="domain" description="GGDEF" evidence="2">
    <location>
        <begin position="81"/>
        <end position="211"/>
    </location>
</feature>
<dbReference type="GO" id="GO:1902201">
    <property type="term" value="P:negative regulation of bacterial-type flagellum-dependent cell motility"/>
    <property type="evidence" value="ECO:0007669"/>
    <property type="project" value="TreeGrafter"/>
</dbReference>
<dbReference type="AlphaFoldDB" id="A0A412FFR9"/>
<proteinExistence type="predicted"/>
<organism evidence="3 4">
    <name type="scientific">Holdemania filiformis</name>
    <dbReference type="NCBI Taxonomy" id="61171"/>
    <lineage>
        <taxon>Bacteria</taxon>
        <taxon>Bacillati</taxon>
        <taxon>Bacillota</taxon>
        <taxon>Erysipelotrichia</taxon>
        <taxon>Erysipelotrichales</taxon>
        <taxon>Erysipelotrichaceae</taxon>
        <taxon>Holdemania</taxon>
    </lineage>
</organism>
<keyword evidence="4" id="KW-1185">Reference proteome</keyword>
<dbReference type="PROSITE" id="PS50887">
    <property type="entry name" value="GGDEF"/>
    <property type="match status" value="1"/>
</dbReference>
<dbReference type="GO" id="GO:0005886">
    <property type="term" value="C:plasma membrane"/>
    <property type="evidence" value="ECO:0007669"/>
    <property type="project" value="TreeGrafter"/>
</dbReference>
<accession>A0A412FFR9</accession>
<evidence type="ECO:0000313" key="3">
    <source>
        <dbReference type="EMBL" id="RGR66949.1"/>
    </source>
</evidence>
<evidence type="ECO:0000313" key="4">
    <source>
        <dbReference type="Proteomes" id="UP000284178"/>
    </source>
</evidence>
<dbReference type="Pfam" id="PF00990">
    <property type="entry name" value="GGDEF"/>
    <property type="match status" value="1"/>
</dbReference>
<dbReference type="InterPro" id="IPR029787">
    <property type="entry name" value="Nucleotide_cyclase"/>
</dbReference>
<dbReference type="Gene3D" id="3.30.70.270">
    <property type="match status" value="1"/>
</dbReference>
<name>A0A412FFR9_9FIRM</name>
<comment type="caution">
    <text evidence="3">The sequence shown here is derived from an EMBL/GenBank/DDBJ whole genome shotgun (WGS) entry which is preliminary data.</text>
</comment>
<sequence>MTSESYRFLPFIEAKEKTNMNPTTQESDKKNRAVKRNGKSRESFEPENQALQDNSERDWLTQLYKREAMERLCNAWLLAKQTGTFILMDLDSFKRINDRYGHITGDQVLQKVSYVLTKMLPGDSLIGRVSGDEFAVLLSGQDEKKSEQLCTQLRQRLRHLHLRECLDLRLDLTITQTARRPDDTYQSLYDRANQQIREKKSGHNSERQNQAMEFKLREGNGGVTIDMKLIASEMRENPTRPGSFCQDYETFKAIYRFAERKMCRSQESAYLLLFTLTDNMGDFPALSQRDEDMDILGTVIRDQLRLGDVFTQYSSCQYLVLVSGLTVDNADKLADRIAGTFYQKHQDSGMHSVLHYSYPLQPTRVEVKQKK</sequence>
<feature type="region of interest" description="Disordered" evidence="1">
    <location>
        <begin position="16"/>
        <end position="53"/>
    </location>
</feature>
<dbReference type="InterPro" id="IPR043128">
    <property type="entry name" value="Rev_trsase/Diguanyl_cyclase"/>
</dbReference>
<dbReference type="NCBIfam" id="TIGR00254">
    <property type="entry name" value="GGDEF"/>
    <property type="match status" value="1"/>
</dbReference>
<reference evidence="3 4" key="1">
    <citation type="submission" date="2018-08" db="EMBL/GenBank/DDBJ databases">
        <title>A genome reference for cultivated species of the human gut microbiota.</title>
        <authorList>
            <person name="Zou Y."/>
            <person name="Xue W."/>
            <person name="Luo G."/>
        </authorList>
    </citation>
    <scope>NUCLEOTIDE SEQUENCE [LARGE SCALE GENOMIC DNA]</scope>
    <source>
        <strain evidence="3 4">AF24-29</strain>
    </source>
</reference>
<evidence type="ECO:0000256" key="1">
    <source>
        <dbReference type="SAM" id="MobiDB-lite"/>
    </source>
</evidence>
<dbReference type="SUPFAM" id="SSF55073">
    <property type="entry name" value="Nucleotide cyclase"/>
    <property type="match status" value="1"/>
</dbReference>
<dbReference type="PANTHER" id="PTHR45138:SF9">
    <property type="entry name" value="DIGUANYLATE CYCLASE DGCM-RELATED"/>
    <property type="match status" value="1"/>
</dbReference>
<dbReference type="GO" id="GO:0052621">
    <property type="term" value="F:diguanylate cyclase activity"/>
    <property type="evidence" value="ECO:0007669"/>
    <property type="project" value="TreeGrafter"/>
</dbReference>
<dbReference type="EMBL" id="QRUP01000035">
    <property type="protein sequence ID" value="RGR66949.1"/>
    <property type="molecule type" value="Genomic_DNA"/>
</dbReference>
<protein>
    <submittedName>
        <fullName evidence="3">GGDEF domain-containing protein</fullName>
    </submittedName>
</protein>
<gene>
    <name evidence="3" type="ORF">DWY25_17245</name>
</gene>
<dbReference type="Proteomes" id="UP000284178">
    <property type="component" value="Unassembled WGS sequence"/>
</dbReference>
<dbReference type="SMART" id="SM00267">
    <property type="entry name" value="GGDEF"/>
    <property type="match status" value="1"/>
</dbReference>
<evidence type="ECO:0000259" key="2">
    <source>
        <dbReference type="PROSITE" id="PS50887"/>
    </source>
</evidence>
<dbReference type="CDD" id="cd01949">
    <property type="entry name" value="GGDEF"/>
    <property type="match status" value="1"/>
</dbReference>
<dbReference type="InterPro" id="IPR050469">
    <property type="entry name" value="Diguanylate_Cyclase"/>
</dbReference>
<dbReference type="GO" id="GO:0043709">
    <property type="term" value="P:cell adhesion involved in single-species biofilm formation"/>
    <property type="evidence" value="ECO:0007669"/>
    <property type="project" value="TreeGrafter"/>
</dbReference>
<dbReference type="InterPro" id="IPR000160">
    <property type="entry name" value="GGDEF_dom"/>
</dbReference>
<dbReference type="PANTHER" id="PTHR45138">
    <property type="entry name" value="REGULATORY COMPONENTS OF SENSORY TRANSDUCTION SYSTEM"/>
    <property type="match status" value="1"/>
</dbReference>